<gene>
    <name evidence="12" type="ORF">VP135_00010</name>
    <name evidence="15" type="ORF">VP136_00010</name>
    <name evidence="5" type="ORF">VP138_00010</name>
    <name evidence="3" type="ORF">VP144_00010</name>
    <name evidence="2" type="ORF">VP145_00010</name>
    <name evidence="11" type="ORF">VP148_00010</name>
    <name evidence="9" type="ORF">VP149_00010</name>
    <name evidence="8" type="ORF">VP150_00010</name>
    <name evidence="10" type="ORF">VP151_00010</name>
    <name evidence="4" type="ORF">VP152_00010</name>
    <name evidence="7" type="ORF">VP154_00010</name>
    <name evidence="14" type="ORF">VP162_00010</name>
    <name evidence="18" type="ORF">VP169_00010</name>
    <name evidence="13" type="ORF">VP171_00010</name>
    <name evidence="19" type="ORF">VP172_00010</name>
    <name evidence="6" type="ORF">VP173_00010</name>
    <name evidence="16" type="ORF">VP174_00010</name>
    <name evidence="17" type="ORF">VP175_00010</name>
</gene>
<dbReference type="EMBL" id="MT898345">
    <property type="protein sequence ID" value="QOS27310.1"/>
    <property type="molecule type" value="Genomic_DNA"/>
</dbReference>
<evidence type="ECO:0000313" key="3">
    <source>
        <dbReference type="EMBL" id="QOS16027.1"/>
    </source>
</evidence>
<dbReference type="Pfam" id="PF04422">
    <property type="entry name" value="FrhB_FdhB_N"/>
    <property type="match status" value="1"/>
</dbReference>
<evidence type="ECO:0000313" key="14">
    <source>
        <dbReference type="EMBL" id="QOS27379.1"/>
    </source>
</evidence>
<evidence type="ECO:0000313" key="6">
    <source>
        <dbReference type="EMBL" id="QOS20592.1"/>
    </source>
</evidence>
<dbReference type="EMBL" id="MT898355">
    <property type="protein sequence ID" value="QOS27669.1"/>
    <property type="molecule type" value="Genomic_DNA"/>
</dbReference>
<feature type="domain" description="4Fe-4S ferredoxin-type" evidence="1">
    <location>
        <begin position="17"/>
        <end position="46"/>
    </location>
</feature>
<dbReference type="EMBL" id="MT898405">
    <property type="protein sequence ID" value="QOS29606.1"/>
    <property type="molecule type" value="Genomic_DNA"/>
</dbReference>
<dbReference type="Pfam" id="PF04432">
    <property type="entry name" value="FrhB_FdhB_C"/>
    <property type="match status" value="1"/>
</dbReference>
<dbReference type="EMBL" id="MT898084">
    <property type="protein sequence ID" value="QOS17649.1"/>
    <property type="molecule type" value="Genomic_DNA"/>
</dbReference>
<dbReference type="EMBL" id="MT898417">
    <property type="protein sequence ID" value="QOS30029.1"/>
    <property type="molecule type" value="Genomic_DNA"/>
</dbReference>
<evidence type="ECO:0000313" key="12">
    <source>
        <dbReference type="EMBL" id="QOS27151.1"/>
    </source>
</evidence>
<dbReference type="EMBL" id="MT898040">
    <property type="protein sequence ID" value="QOS16027.1"/>
    <property type="molecule type" value="Genomic_DNA"/>
</dbReference>
<evidence type="ECO:0000313" key="17">
    <source>
        <dbReference type="EMBL" id="QOS28672.1"/>
    </source>
</evidence>
<protein>
    <recommendedName>
        <fullName evidence="1">4Fe-4S ferredoxin-type domain-containing protein</fullName>
    </recommendedName>
</protein>
<dbReference type="InterPro" id="IPR017896">
    <property type="entry name" value="4Fe4S_Fe-S-bd"/>
</dbReference>
<dbReference type="EMBL" id="MT898075">
    <property type="protein sequence ID" value="QOS17304.1"/>
    <property type="molecule type" value="Genomic_DNA"/>
</dbReference>
<organism evidence="5">
    <name type="scientific">Vibrio parahaemolyticus</name>
    <dbReference type="NCBI Taxonomy" id="670"/>
    <lineage>
        <taxon>Bacteria</taxon>
        <taxon>Pseudomonadati</taxon>
        <taxon>Pseudomonadota</taxon>
        <taxon>Gammaproteobacteria</taxon>
        <taxon>Vibrionales</taxon>
        <taxon>Vibrionaceae</taxon>
        <taxon>Vibrio</taxon>
    </lineage>
</organism>
<dbReference type="PANTHER" id="PTHR31332:SF0">
    <property type="entry name" value="7-HYDROXYMETHYL CHLOROPHYLL A REDUCTASE, CHLOROPLASTIC"/>
    <property type="match status" value="1"/>
</dbReference>
<evidence type="ECO:0000313" key="9">
    <source>
        <dbReference type="EMBL" id="QOS22994.1"/>
    </source>
</evidence>
<evidence type="ECO:0000313" key="7">
    <source>
        <dbReference type="EMBL" id="QOS20920.1"/>
    </source>
</evidence>
<evidence type="ECO:0000313" key="15">
    <source>
        <dbReference type="EMBL" id="QOS27669.1"/>
    </source>
</evidence>
<dbReference type="AlphaFoldDB" id="A0A7M1VSZ1"/>
<dbReference type="EMBL" id="MT898284">
    <property type="protein sequence ID" value="QOS25016.1"/>
    <property type="molecule type" value="Genomic_DNA"/>
</dbReference>
<evidence type="ECO:0000313" key="8">
    <source>
        <dbReference type="EMBL" id="QOS21786.1"/>
    </source>
</evidence>
<dbReference type="PANTHER" id="PTHR31332">
    <property type="entry name" value="7-HYDROXYMETHYL CHLOROPHYLL A REDUCTASE, CHLOROPLASTIC"/>
    <property type="match status" value="1"/>
</dbReference>
<dbReference type="EMBL" id="MT898198">
    <property type="protein sequence ID" value="QOS21786.1"/>
    <property type="molecule type" value="Genomic_DNA"/>
</dbReference>
<dbReference type="EMBL" id="MT898325">
    <property type="protein sequence ID" value="QOS26530.1"/>
    <property type="molecule type" value="Genomic_DNA"/>
</dbReference>
<evidence type="ECO:0000313" key="18">
    <source>
        <dbReference type="EMBL" id="QOS29606.1"/>
    </source>
</evidence>
<dbReference type="EMBL" id="MT898173">
    <property type="protein sequence ID" value="QOS20920.1"/>
    <property type="molecule type" value="Genomic_DNA"/>
</dbReference>
<name>A0A7M1VSZ1_VIBPH</name>
<dbReference type="EMBL" id="MT898010">
    <property type="protein sequence ID" value="QOS14902.1"/>
    <property type="molecule type" value="Genomic_DNA"/>
</dbReference>
<dbReference type="GO" id="GO:0052592">
    <property type="term" value="F:oxidoreductase activity, acting on CH or CH2 groups, with an iron-sulfur protein as acceptor"/>
    <property type="evidence" value="ECO:0007669"/>
    <property type="project" value="TreeGrafter"/>
</dbReference>
<dbReference type="EMBL" id="MT898379">
    <property type="protein sequence ID" value="QOS28672.1"/>
    <property type="molecule type" value="Genomic_DNA"/>
</dbReference>
<proteinExistence type="predicted"/>
<evidence type="ECO:0000313" key="19">
    <source>
        <dbReference type="EMBL" id="QOS30029.1"/>
    </source>
</evidence>
<evidence type="ECO:0000313" key="13">
    <source>
        <dbReference type="EMBL" id="QOS27310.1"/>
    </source>
</evidence>
<evidence type="ECO:0000313" key="16">
    <source>
        <dbReference type="EMBL" id="QOS28437.1"/>
    </source>
</evidence>
<dbReference type="InterPro" id="IPR007516">
    <property type="entry name" value="Co_F420_Hydgase/DH_bsu_N"/>
</dbReference>
<evidence type="ECO:0000313" key="2">
    <source>
        <dbReference type="EMBL" id="QOS14902.1"/>
    </source>
</evidence>
<evidence type="ECO:0000313" key="10">
    <source>
        <dbReference type="EMBL" id="QOS25016.1"/>
    </source>
</evidence>
<accession>A0A7M1VSZ1</accession>
<evidence type="ECO:0000313" key="5">
    <source>
        <dbReference type="EMBL" id="QOS17649.1"/>
    </source>
</evidence>
<evidence type="ECO:0000313" key="4">
    <source>
        <dbReference type="EMBL" id="QOS17304.1"/>
    </source>
</evidence>
<dbReference type="EMBL" id="MT898229">
    <property type="protein sequence ID" value="QOS22994.1"/>
    <property type="molecule type" value="Genomic_DNA"/>
</dbReference>
<dbReference type="InterPro" id="IPR045220">
    <property type="entry name" value="FRHB/FDHB/HCAR-like"/>
</dbReference>
<dbReference type="EMBL" id="MT898164">
    <property type="protein sequence ID" value="QOS20592.1"/>
    <property type="molecule type" value="Genomic_DNA"/>
</dbReference>
<dbReference type="EMBL" id="MT898373">
    <property type="protein sequence ID" value="QOS28437.1"/>
    <property type="molecule type" value="Genomic_DNA"/>
</dbReference>
<sequence length="481" mass="54987">MIETIEIVEMKNYIENIQEVLERDLCIGCGVCAVHTNEKKMNFDDYGKYKPDIDVKLIDSVCPFVQTETNDETKLAQEIFDTEQYSYDSIAGYYTKSYAGYVQAGDYRQSGSSGGTVSWLLDQLFTNGLIDGVIHVKNSSQDENIFEYSISESSSEIKNGSKSKYYPITLESVLKEINKTGKRYALVAVPCFIKAVRKLQKIDETYRNAIVFYVGIVCGHLKSKSFSEFLSWQLDVMPNNISRVNFREKLKGRGASTYAFSVVDKQGNKKIKPMPELQGADWGEGLFKLKGCDYCDDALGELADVVVGDAWLPKYRKDSRGTNIILSRNKIIDQLIELGIKNGSLHYDNIPISDILDSQSSGIRQKTQGLCYYLSRDIKNGAKIPRKRSTMNVSDISPERRNIYFYREKLRESSHELYSTSKENNDLEQFLSFMKPLSFIYQSKVHGSIFNLARYKFKIKIINIFRSVSKTRCKPEYNDEK</sequence>
<dbReference type="EMBL" id="MT898341">
    <property type="protein sequence ID" value="QOS27151.1"/>
    <property type="molecule type" value="Genomic_DNA"/>
</dbReference>
<evidence type="ECO:0000259" key="1">
    <source>
        <dbReference type="PROSITE" id="PS51379"/>
    </source>
</evidence>
<reference evidence="5" key="1">
    <citation type="submission" date="2020-08" db="EMBL/GenBank/DDBJ databases">
        <title>Genetic structure, function and evolution of capsule biosynthesis loci in Vibrio parahaemolyticus.</title>
        <authorList>
            <person name="Li L."/>
            <person name="Bian S."/>
        </authorList>
    </citation>
    <scope>NUCLEOTIDE SEQUENCE</scope>
    <source>
        <strain evidence="12">VP135</strain>
        <strain evidence="15">VP136</strain>
        <strain evidence="5">VP138</strain>
        <strain evidence="3">VP144</strain>
        <strain evidence="2">VP145</strain>
        <strain evidence="11">VP148</strain>
        <strain evidence="9">VP149</strain>
        <strain evidence="8">VP150</strain>
        <strain evidence="10">VP151</strain>
        <strain evidence="4">VP152</strain>
        <strain evidence="7">VP154</strain>
        <strain evidence="14">VP162</strain>
        <strain evidence="18">VP169</strain>
        <strain evidence="13">VP171</strain>
        <strain evidence="19">VP172</strain>
        <strain evidence="6">VP173</strain>
        <strain evidence="16">VP174</strain>
        <strain evidence="17">VP175</strain>
    </source>
</reference>
<dbReference type="PROSITE" id="PS51379">
    <property type="entry name" value="4FE4S_FER_2"/>
    <property type="match status" value="1"/>
</dbReference>
<dbReference type="EMBL" id="MT898347">
    <property type="protein sequence ID" value="QOS27379.1"/>
    <property type="molecule type" value="Genomic_DNA"/>
</dbReference>
<dbReference type="InterPro" id="IPR007525">
    <property type="entry name" value="FrhB_FdhB_C"/>
</dbReference>
<evidence type="ECO:0000313" key="11">
    <source>
        <dbReference type="EMBL" id="QOS26530.1"/>
    </source>
</evidence>